<proteinExistence type="predicted"/>
<organism evidence="1 3">
    <name type="scientific">Pseudomonas tohonis</name>
    <dbReference type="NCBI Taxonomy" id="2725477"/>
    <lineage>
        <taxon>Bacteria</taxon>
        <taxon>Pseudomonadati</taxon>
        <taxon>Pseudomonadota</taxon>
        <taxon>Gammaproteobacteria</taxon>
        <taxon>Pseudomonadales</taxon>
        <taxon>Pseudomonadaceae</taxon>
        <taxon>Pseudomonas</taxon>
    </lineage>
</organism>
<accession>A0A6J4E8Q1</accession>
<evidence type="ECO:0000313" key="3">
    <source>
        <dbReference type="Proteomes" id="UP000509383"/>
    </source>
</evidence>
<keyword evidence="4" id="KW-1185">Reference proteome</keyword>
<sequence length="102" mass="11089">MITSLAHLTLYSPALAEGVVRLEPRAVTLDFGLAQFEDWAALDGLAGHISFAGAAPENWNRTRLIELEPLDPGQDKAIFEVMAERPSIRGVDGASVFPVRML</sequence>
<dbReference type="RefSeq" id="WP_173175452.1">
    <property type="nucleotide sequence ID" value="NZ_AP023189.1"/>
</dbReference>
<protein>
    <submittedName>
        <fullName evidence="1">Uncharacterized protein</fullName>
    </submittedName>
</protein>
<dbReference type="KEGG" id="ptw:TUM18999_30620"/>
<dbReference type="EMBL" id="AP023189">
    <property type="protein sequence ID" value="BCG24871.1"/>
    <property type="molecule type" value="Genomic_DNA"/>
</dbReference>
<dbReference type="AlphaFoldDB" id="A0A6J4E8Q1"/>
<dbReference type="Proteomes" id="UP001054892">
    <property type="component" value="Unassembled WGS sequence"/>
</dbReference>
<evidence type="ECO:0000313" key="1">
    <source>
        <dbReference type="EMBL" id="BCG24871.1"/>
    </source>
</evidence>
<dbReference type="Proteomes" id="UP000509383">
    <property type="component" value="Chromosome"/>
</dbReference>
<gene>
    <name evidence="1" type="ORF">TUM18999_30620</name>
    <name evidence="2" type="ORF">TUM20286_36400</name>
</gene>
<name>A0A6J4E8Q1_9PSED</name>
<dbReference type="EMBL" id="BQKM01000008">
    <property type="protein sequence ID" value="GJN53888.1"/>
    <property type="molecule type" value="Genomic_DNA"/>
</dbReference>
<evidence type="ECO:0000313" key="2">
    <source>
        <dbReference type="EMBL" id="GJN53888.1"/>
    </source>
</evidence>
<reference evidence="1 3" key="1">
    <citation type="submission" date="2020-05" db="EMBL/GenBank/DDBJ databases">
        <title>Characterization of novel class B3 metallo-beta-lactamase from novel Pseudomonas species.</title>
        <authorList>
            <person name="Yamada K."/>
            <person name="Aoki K."/>
            <person name="Ishii Y."/>
        </authorList>
    </citation>
    <scope>NUCLEOTIDE SEQUENCE [LARGE SCALE GENOMIC DNA]</scope>
    <source>
        <strain evidence="1 3">TUM18999</strain>
        <strain evidence="2 4">TUM20286</strain>
    </source>
</reference>
<evidence type="ECO:0000313" key="4">
    <source>
        <dbReference type="Proteomes" id="UP001054892"/>
    </source>
</evidence>